<reference evidence="3" key="1">
    <citation type="submission" date="2016-11" db="UniProtKB">
        <authorList>
            <consortium name="WormBaseParasite"/>
        </authorList>
    </citation>
    <scope>IDENTIFICATION</scope>
</reference>
<name>A0A1I8FFT8_9PLAT</name>
<dbReference type="AlphaFoldDB" id="A0A1I8FFT8"/>
<dbReference type="WBParaSite" id="maker-unitig_33130-snap-gene-0.3-mRNA-1">
    <property type="protein sequence ID" value="maker-unitig_33130-snap-gene-0.3-mRNA-1"/>
    <property type="gene ID" value="maker-unitig_33130-snap-gene-0.3"/>
</dbReference>
<protein>
    <submittedName>
        <fullName evidence="3">Uncharacterized protein</fullName>
    </submittedName>
</protein>
<feature type="transmembrane region" description="Helical" evidence="1">
    <location>
        <begin position="38"/>
        <end position="56"/>
    </location>
</feature>
<keyword evidence="2" id="KW-1185">Reference proteome</keyword>
<keyword evidence="1" id="KW-0472">Membrane</keyword>
<evidence type="ECO:0000313" key="3">
    <source>
        <dbReference type="WBParaSite" id="maker-unitig_33130-snap-gene-0.3-mRNA-1"/>
    </source>
</evidence>
<proteinExistence type="predicted"/>
<dbReference type="Proteomes" id="UP000095280">
    <property type="component" value="Unplaced"/>
</dbReference>
<sequence>MSSQVVTSINLDLFNPSPEQQSRARIAYAINVFDVLPLPALLVVVFLAYSIVLLLFRFLAYRVVSEAGEPSSESQRAGASPLLLPLLPVLRRRPATAATVGAPWPGCLNGERRLSAQAQRGVKYSMSCSATLAGSQIANSQFFLTHADDAGCSACSSSTAAATAAADDSGESPQPPPPPSLLMLLLLLFLRRSRRSLRLGCTFGYWHPRQQSGCDDTAGLHFPARFLVFEKLEM</sequence>
<keyword evidence="1" id="KW-1133">Transmembrane helix</keyword>
<accession>A0A1I8FFT8</accession>
<evidence type="ECO:0000256" key="1">
    <source>
        <dbReference type="SAM" id="Phobius"/>
    </source>
</evidence>
<evidence type="ECO:0000313" key="2">
    <source>
        <dbReference type="Proteomes" id="UP000095280"/>
    </source>
</evidence>
<organism evidence="2 3">
    <name type="scientific">Macrostomum lignano</name>
    <dbReference type="NCBI Taxonomy" id="282301"/>
    <lineage>
        <taxon>Eukaryota</taxon>
        <taxon>Metazoa</taxon>
        <taxon>Spiralia</taxon>
        <taxon>Lophotrochozoa</taxon>
        <taxon>Platyhelminthes</taxon>
        <taxon>Rhabditophora</taxon>
        <taxon>Macrostomorpha</taxon>
        <taxon>Macrostomida</taxon>
        <taxon>Macrostomidae</taxon>
        <taxon>Macrostomum</taxon>
    </lineage>
</organism>
<keyword evidence="1" id="KW-0812">Transmembrane</keyword>